<feature type="domain" description="Cupin type-2" evidence="2">
    <location>
        <begin position="43"/>
        <end position="110"/>
    </location>
</feature>
<reference evidence="3 4" key="1">
    <citation type="journal article" date="2008" name="PLoS ONE">
        <title>Environmental adaptation: genomic analysis of the piezotolerant and psychrotolerant deep-sea iron reducing bacterium Shewanella piezotolerans WP3.</title>
        <authorList>
            <person name="Wang F."/>
            <person name="Wang J."/>
            <person name="Jian H."/>
            <person name="Zhang B."/>
            <person name="Li S."/>
            <person name="Wang F."/>
            <person name="Zeng X."/>
            <person name="Gao L."/>
            <person name="Bartlett D.H."/>
            <person name="Yu J."/>
            <person name="Hu S."/>
            <person name="Xiao X."/>
        </authorList>
    </citation>
    <scope>NUCLEOTIDE SEQUENCE [LARGE SCALE GENOMIC DNA]</scope>
    <source>
        <strain evidence="4">WP3 / JCM 13877</strain>
    </source>
</reference>
<dbReference type="STRING" id="225849.swp_3480"/>
<dbReference type="GO" id="GO:0016853">
    <property type="term" value="F:isomerase activity"/>
    <property type="evidence" value="ECO:0007669"/>
    <property type="project" value="UniProtKB-KW"/>
</dbReference>
<dbReference type="InterPro" id="IPR011051">
    <property type="entry name" value="RmlC_Cupin_sf"/>
</dbReference>
<keyword evidence="1" id="KW-0479">Metal-binding</keyword>
<sequence length="115" mass="12966">MLKNFLDAKKQTLAKSHDGTGEYDLFEIWKPADFSSNVDFIDRVVIPPKSSVGYHKHANNEEMYIVLEGQGEMKLNGKKVFIKKGDMILNQPFAEHGLVNNSDCVIDILVIQVSI</sequence>
<dbReference type="PANTHER" id="PTHR35848:SF6">
    <property type="entry name" value="CUPIN TYPE-2 DOMAIN-CONTAINING PROTEIN"/>
    <property type="match status" value="1"/>
</dbReference>
<dbReference type="InterPro" id="IPR051610">
    <property type="entry name" value="GPI/OXD"/>
</dbReference>
<dbReference type="Pfam" id="PF07883">
    <property type="entry name" value="Cupin_2"/>
    <property type="match status" value="1"/>
</dbReference>
<accession>B8CQ46</accession>
<proteinExistence type="predicted"/>
<dbReference type="SUPFAM" id="SSF51182">
    <property type="entry name" value="RmlC-like cupins"/>
    <property type="match status" value="1"/>
</dbReference>
<evidence type="ECO:0000259" key="2">
    <source>
        <dbReference type="Pfam" id="PF07883"/>
    </source>
</evidence>
<dbReference type="EMBL" id="CP000472">
    <property type="protein sequence ID" value="ACJ30176.1"/>
    <property type="molecule type" value="Genomic_DNA"/>
</dbReference>
<gene>
    <name evidence="3" type="ordered locus">swp_3480</name>
</gene>
<name>B8CQ46_SHEPW</name>
<dbReference type="Gene3D" id="2.60.120.10">
    <property type="entry name" value="Jelly Rolls"/>
    <property type="match status" value="1"/>
</dbReference>
<organism evidence="3 4">
    <name type="scientific">Shewanella piezotolerans (strain WP3 / JCM 13877)</name>
    <dbReference type="NCBI Taxonomy" id="225849"/>
    <lineage>
        <taxon>Bacteria</taxon>
        <taxon>Pseudomonadati</taxon>
        <taxon>Pseudomonadota</taxon>
        <taxon>Gammaproteobacteria</taxon>
        <taxon>Alteromonadales</taxon>
        <taxon>Shewanellaceae</taxon>
        <taxon>Shewanella</taxon>
    </lineage>
</organism>
<dbReference type="PANTHER" id="PTHR35848">
    <property type="entry name" value="OXALATE-BINDING PROTEIN"/>
    <property type="match status" value="1"/>
</dbReference>
<dbReference type="HOGENOM" id="CLU_116722_3_0_6"/>
<dbReference type="KEGG" id="swp:swp_3480"/>
<dbReference type="GO" id="GO:0046872">
    <property type="term" value="F:metal ion binding"/>
    <property type="evidence" value="ECO:0007669"/>
    <property type="project" value="UniProtKB-KW"/>
</dbReference>
<dbReference type="eggNOG" id="COG1917">
    <property type="taxonomic scope" value="Bacteria"/>
</dbReference>
<dbReference type="Proteomes" id="UP000000753">
    <property type="component" value="Chromosome"/>
</dbReference>
<dbReference type="InterPro" id="IPR013096">
    <property type="entry name" value="Cupin_2"/>
</dbReference>
<evidence type="ECO:0000313" key="3">
    <source>
        <dbReference type="EMBL" id="ACJ30176.1"/>
    </source>
</evidence>
<evidence type="ECO:0000313" key="4">
    <source>
        <dbReference type="Proteomes" id="UP000000753"/>
    </source>
</evidence>
<dbReference type="RefSeq" id="WP_020913523.1">
    <property type="nucleotide sequence ID" value="NC_011566.1"/>
</dbReference>
<keyword evidence="4" id="KW-1185">Reference proteome</keyword>
<protein>
    <submittedName>
        <fullName evidence="3">Mannose-6-phosphate isomerase</fullName>
    </submittedName>
</protein>
<keyword evidence="3" id="KW-0413">Isomerase</keyword>
<dbReference type="OrthoDB" id="116921at2"/>
<dbReference type="AlphaFoldDB" id="B8CQ46"/>
<evidence type="ECO:0000256" key="1">
    <source>
        <dbReference type="ARBA" id="ARBA00022723"/>
    </source>
</evidence>
<dbReference type="InterPro" id="IPR014710">
    <property type="entry name" value="RmlC-like_jellyroll"/>
</dbReference>